<evidence type="ECO:0000256" key="1">
    <source>
        <dbReference type="SAM" id="Phobius"/>
    </source>
</evidence>
<keyword evidence="1" id="KW-1133">Transmembrane helix</keyword>
<evidence type="ECO:0000313" key="2">
    <source>
        <dbReference type="EMBL" id="GAA4477908.1"/>
    </source>
</evidence>
<proteinExistence type="predicted"/>
<evidence type="ECO:0000313" key="3">
    <source>
        <dbReference type="Proteomes" id="UP001501183"/>
    </source>
</evidence>
<sequence length="72" mass="7600">MAENTDTDTTTGTRRPSALLLLSGLAALLISAWAFVGPDHLGALGDWQFKWVLVLAAVVVGVVLVVSPGRRK</sequence>
<keyword evidence="1" id="KW-0472">Membrane</keyword>
<dbReference type="RefSeq" id="WP_345344441.1">
    <property type="nucleotide sequence ID" value="NZ_BAABFB010000030.1"/>
</dbReference>
<feature type="transmembrane region" description="Helical" evidence="1">
    <location>
        <begin position="18"/>
        <end position="36"/>
    </location>
</feature>
<gene>
    <name evidence="2" type="ORF">GCM10023094_20960</name>
</gene>
<comment type="caution">
    <text evidence="2">The sequence shown here is derived from an EMBL/GenBank/DDBJ whole genome shotgun (WGS) entry which is preliminary data.</text>
</comment>
<dbReference type="EMBL" id="BAABFB010000030">
    <property type="protein sequence ID" value="GAA4477908.1"/>
    <property type="molecule type" value="Genomic_DNA"/>
</dbReference>
<reference evidence="3" key="1">
    <citation type="journal article" date="2019" name="Int. J. Syst. Evol. Microbiol.">
        <title>The Global Catalogue of Microorganisms (GCM) 10K type strain sequencing project: providing services to taxonomists for standard genome sequencing and annotation.</title>
        <authorList>
            <consortium name="The Broad Institute Genomics Platform"/>
            <consortium name="The Broad Institute Genome Sequencing Center for Infectious Disease"/>
            <person name="Wu L."/>
            <person name="Ma J."/>
        </authorList>
    </citation>
    <scope>NUCLEOTIDE SEQUENCE [LARGE SCALE GENOMIC DNA]</scope>
    <source>
        <strain evidence="3">JCM 32206</strain>
    </source>
</reference>
<feature type="transmembrane region" description="Helical" evidence="1">
    <location>
        <begin position="48"/>
        <end position="66"/>
    </location>
</feature>
<organism evidence="2 3">
    <name type="scientific">Rhodococcus olei</name>
    <dbReference type="NCBI Taxonomy" id="2161675"/>
    <lineage>
        <taxon>Bacteria</taxon>
        <taxon>Bacillati</taxon>
        <taxon>Actinomycetota</taxon>
        <taxon>Actinomycetes</taxon>
        <taxon>Mycobacteriales</taxon>
        <taxon>Nocardiaceae</taxon>
        <taxon>Rhodococcus</taxon>
    </lineage>
</organism>
<dbReference type="Proteomes" id="UP001501183">
    <property type="component" value="Unassembled WGS sequence"/>
</dbReference>
<keyword evidence="1" id="KW-0812">Transmembrane</keyword>
<evidence type="ECO:0008006" key="4">
    <source>
        <dbReference type="Google" id="ProtNLM"/>
    </source>
</evidence>
<name>A0ABP8NYH8_9NOCA</name>
<protein>
    <recommendedName>
        <fullName evidence="4">DUF5668 domain-containing protein</fullName>
    </recommendedName>
</protein>
<accession>A0ABP8NYH8</accession>
<keyword evidence="3" id="KW-1185">Reference proteome</keyword>